<evidence type="ECO:0000256" key="3">
    <source>
        <dbReference type="ARBA" id="ARBA00022448"/>
    </source>
</evidence>
<feature type="transmembrane region" description="Helical" evidence="8">
    <location>
        <begin position="62"/>
        <end position="80"/>
    </location>
</feature>
<keyword evidence="11" id="KW-1185">Reference proteome</keyword>
<evidence type="ECO:0000259" key="9">
    <source>
        <dbReference type="Pfam" id="PF00909"/>
    </source>
</evidence>
<evidence type="ECO:0000256" key="1">
    <source>
        <dbReference type="ARBA" id="ARBA00004141"/>
    </source>
</evidence>
<feature type="transmembrane region" description="Helical" evidence="8">
    <location>
        <begin position="179"/>
        <end position="202"/>
    </location>
</feature>
<feature type="transmembrane region" description="Helical" evidence="8">
    <location>
        <begin position="310"/>
        <end position="326"/>
    </location>
</feature>
<dbReference type="Pfam" id="PF00909">
    <property type="entry name" value="Ammonium_transp"/>
    <property type="match status" value="1"/>
</dbReference>
<protein>
    <submittedName>
        <fullName evidence="10">Ammonium transporter</fullName>
    </submittedName>
</protein>
<evidence type="ECO:0000256" key="7">
    <source>
        <dbReference type="ARBA" id="ARBA00023177"/>
    </source>
</evidence>
<feature type="transmembrane region" description="Helical" evidence="8">
    <location>
        <begin position="25"/>
        <end position="42"/>
    </location>
</feature>
<name>A0ABX5M331_9GAMM</name>
<comment type="subcellular location">
    <subcellularLocation>
        <location evidence="1">Membrane</location>
        <topology evidence="1">Multi-pass membrane protein</topology>
    </subcellularLocation>
</comment>
<evidence type="ECO:0000313" key="11">
    <source>
        <dbReference type="Proteomes" id="UP000248090"/>
    </source>
</evidence>
<keyword evidence="7" id="KW-0924">Ammonia transport</keyword>
<dbReference type="PANTHER" id="PTHR11730:SF6">
    <property type="entry name" value="AMMONIUM TRANSPORTER"/>
    <property type="match status" value="1"/>
</dbReference>
<keyword evidence="6 8" id="KW-0472">Membrane</keyword>
<keyword evidence="5 8" id="KW-1133">Transmembrane helix</keyword>
<evidence type="ECO:0000256" key="5">
    <source>
        <dbReference type="ARBA" id="ARBA00022989"/>
    </source>
</evidence>
<dbReference type="Gene3D" id="1.10.3430.10">
    <property type="entry name" value="Ammonium transporter AmtB like domains"/>
    <property type="match status" value="1"/>
</dbReference>
<evidence type="ECO:0000256" key="4">
    <source>
        <dbReference type="ARBA" id="ARBA00022692"/>
    </source>
</evidence>
<evidence type="ECO:0000256" key="6">
    <source>
        <dbReference type="ARBA" id="ARBA00023136"/>
    </source>
</evidence>
<feature type="transmembrane region" description="Helical" evidence="8">
    <location>
        <begin position="375"/>
        <end position="399"/>
    </location>
</feature>
<dbReference type="InterPro" id="IPR029020">
    <property type="entry name" value="Ammonium/urea_transptr"/>
</dbReference>
<feature type="transmembrane region" description="Helical" evidence="8">
    <location>
        <begin position="338"/>
        <end position="363"/>
    </location>
</feature>
<keyword evidence="3" id="KW-0813">Transport</keyword>
<feature type="transmembrane region" description="Helical" evidence="8">
    <location>
        <begin position="114"/>
        <end position="136"/>
    </location>
</feature>
<gene>
    <name evidence="10" type="ORF">WH50_02690</name>
</gene>
<feature type="domain" description="Ammonium transporter AmtB-like" evidence="9">
    <location>
        <begin position="27"/>
        <end position="427"/>
    </location>
</feature>
<dbReference type="InterPro" id="IPR024041">
    <property type="entry name" value="NH4_transpt_AmtB-like_dom"/>
</dbReference>
<comment type="caution">
    <text evidence="10">The sequence shown here is derived from an EMBL/GenBank/DDBJ whole genome shotgun (WGS) entry which is preliminary data.</text>
</comment>
<evidence type="ECO:0000313" key="10">
    <source>
        <dbReference type="EMBL" id="PXF32789.1"/>
    </source>
</evidence>
<feature type="transmembrane region" description="Helical" evidence="8">
    <location>
        <begin position="223"/>
        <end position="246"/>
    </location>
</feature>
<feature type="transmembrane region" description="Helical" evidence="8">
    <location>
        <begin position="143"/>
        <end position="164"/>
    </location>
</feature>
<dbReference type="PANTHER" id="PTHR11730">
    <property type="entry name" value="AMMONIUM TRANSPORTER"/>
    <property type="match status" value="1"/>
</dbReference>
<reference evidence="10 11" key="1">
    <citation type="submission" date="2015-03" db="EMBL/GenBank/DDBJ databases">
        <authorList>
            <person name="Krishnan R."/>
            <person name="Midha S."/>
            <person name="Patil P.B."/>
            <person name="Rameshkumar N."/>
        </authorList>
    </citation>
    <scope>NUCLEOTIDE SEQUENCE [LARGE SCALE GENOMIC DNA]</scope>
    <source>
        <strain evidence="10 11">L1E11</strain>
    </source>
</reference>
<evidence type="ECO:0000256" key="8">
    <source>
        <dbReference type="SAM" id="Phobius"/>
    </source>
</evidence>
<feature type="transmembrane region" description="Helical" evidence="8">
    <location>
        <begin position="287"/>
        <end position="304"/>
    </location>
</feature>
<evidence type="ECO:0000256" key="2">
    <source>
        <dbReference type="ARBA" id="ARBA00005887"/>
    </source>
</evidence>
<dbReference type="Proteomes" id="UP000248090">
    <property type="component" value="Unassembled WGS sequence"/>
</dbReference>
<accession>A0ABX5M331</accession>
<organism evidence="10 11">
    <name type="scientific">Pokkaliibacter plantistimulans</name>
    <dbReference type="NCBI Taxonomy" id="1635171"/>
    <lineage>
        <taxon>Bacteria</taxon>
        <taxon>Pseudomonadati</taxon>
        <taxon>Pseudomonadota</taxon>
        <taxon>Gammaproteobacteria</taxon>
        <taxon>Oceanospirillales</taxon>
        <taxon>Balneatrichaceae</taxon>
        <taxon>Pokkaliibacter</taxon>
    </lineage>
</organism>
<sequence length="458" mass="48620">MDQATPTLEELHKLLQMSDTINMEIFYWWCIALMVVIHAGFLSYEIGASRLKNALTAGVKNILAFAFIVPTFFFFGWWIYNAFYGGFTPDLAGAAGALPWAKSMGPDVTDNATGIFWGAFVMFAATTASIMSGAIIERTRMSAFIVLAIILGSVVWILAAAWSWHPSGWLTTEWGFHDVGAAGCVHTVAGFFTLGVVINVGARIGRFNADGSANDIVGHSMPMSVVGLMLVIVGFFGFLGGCIIYVPGEQWTNIYGQHTTLSAFAFNTLMGFAGGLIGAYLTTREPFWMMSGGLIGIVSVAPGLDVYYPPFAYVIGMGVAATAPLVQKYMVKKGLDDAVGAFAVHGYGGFAGLVLSGLFIGGYPNVMEGAPVVNFLGQVGGAIVLALLGFIPGYAISLVMKKMGVLRVPAHAEERGLDLVEVPAQAYPEWAITGASTTVANTSSDTGSYDKLHDAKPA</sequence>
<proteinExistence type="inferred from homology"/>
<dbReference type="EMBL" id="LAPT01000008">
    <property type="protein sequence ID" value="PXF32789.1"/>
    <property type="molecule type" value="Genomic_DNA"/>
</dbReference>
<dbReference type="RefSeq" id="WP_110185911.1">
    <property type="nucleotide sequence ID" value="NZ_CP177354.1"/>
</dbReference>
<dbReference type="SUPFAM" id="SSF111352">
    <property type="entry name" value="Ammonium transporter"/>
    <property type="match status" value="1"/>
</dbReference>
<keyword evidence="4 8" id="KW-0812">Transmembrane</keyword>
<feature type="transmembrane region" description="Helical" evidence="8">
    <location>
        <begin position="258"/>
        <end position="280"/>
    </location>
</feature>
<comment type="similarity">
    <text evidence="2">Belongs to the ammonia transporter channel (TC 1.A.11.2) family.</text>
</comment>